<feature type="region of interest" description="Disordered" evidence="8">
    <location>
        <begin position="1"/>
        <end position="26"/>
    </location>
</feature>
<gene>
    <name evidence="10" type="ORF">DC041_0008319</name>
</gene>
<keyword evidence="6 10" id="KW-0503">Monooxygenase</keyword>
<evidence type="ECO:0000313" key="11">
    <source>
        <dbReference type="Proteomes" id="UP000290809"/>
    </source>
</evidence>
<dbReference type="Proteomes" id="UP000290809">
    <property type="component" value="Unassembled WGS sequence"/>
</dbReference>
<proteinExistence type="inferred from homology"/>
<dbReference type="PANTHER" id="PTHR11473:SF16">
    <property type="entry name" value="TRYPTOPHAN 5-HYDROXYLASE 2"/>
    <property type="match status" value="1"/>
</dbReference>
<evidence type="ECO:0000256" key="1">
    <source>
        <dbReference type="ARBA" id="ARBA00001954"/>
    </source>
</evidence>
<sequence>MSIESDLQRRLDENVKSEADESTKEECPDINAVECHDQNVQEMSIIISLVKNMNDMKSIISIFTDRNINILHIESRLGRLNVKKQRKNLEFEPLELLIHAEVPCIESESLLEELKSFSSYRIVQNPPMNLAEAKNPTVNDKVPWFPRHISDLDKVSNSVLMYGKELDADHPGFKDKEYRKRRMMFADIALKYKWGQQIPIIEYTETEKTTWGRIYRELTRLYKTSACHEFQRNLALLQDKAGYNEFDLPQLQVVSDFLKDFFEVTVQILTVIRKIILFEFCNYKARTGFCLRPVAGYLSARDFLSGLAFRVFYCTQYIRHQADPFYTPEPYNQALKNICIFPSGPIDCCHELLGHVPMLADPKFARFSQEIGLASLGTSDEEIKKLATVCLFPRSPMKPHKERSITYSFSIPLQQHALSDKAVIKPFIPMKVINEECLVTTFQNGYFETSSFEDATRQMRQVFTD</sequence>
<evidence type="ECO:0000256" key="7">
    <source>
        <dbReference type="PIRSR" id="PIRSR601273-2"/>
    </source>
</evidence>
<keyword evidence="11" id="KW-1185">Reference proteome</keyword>
<dbReference type="PROSITE" id="PS51410">
    <property type="entry name" value="BH4_AAA_HYDROXYL_2"/>
    <property type="match status" value="1"/>
</dbReference>
<feature type="domain" description="Biopterin-dependent aromatic amino acid hydroxylase family profile" evidence="9">
    <location>
        <begin position="130"/>
        <end position="465"/>
    </location>
</feature>
<name>A0A430QIQ7_SCHBO</name>
<dbReference type="GO" id="GO:0004510">
    <property type="term" value="F:tryptophan 5-monooxygenase activity"/>
    <property type="evidence" value="ECO:0007669"/>
    <property type="project" value="TreeGrafter"/>
</dbReference>
<dbReference type="InterPro" id="IPR019774">
    <property type="entry name" value="Aromatic-AA_hydroxylase_C"/>
</dbReference>
<dbReference type="AlphaFoldDB" id="A0A430QIQ7"/>
<evidence type="ECO:0000259" key="9">
    <source>
        <dbReference type="PROSITE" id="PS51410"/>
    </source>
</evidence>
<evidence type="ECO:0000256" key="2">
    <source>
        <dbReference type="ARBA" id="ARBA00009712"/>
    </source>
</evidence>
<evidence type="ECO:0000256" key="8">
    <source>
        <dbReference type="SAM" id="MobiDB-lite"/>
    </source>
</evidence>
<dbReference type="STRING" id="6184.A0A430QIQ7"/>
<dbReference type="GO" id="GO:0009072">
    <property type="term" value="P:aromatic amino acid metabolic process"/>
    <property type="evidence" value="ECO:0007669"/>
    <property type="project" value="InterPro"/>
</dbReference>
<evidence type="ECO:0000256" key="3">
    <source>
        <dbReference type="ARBA" id="ARBA00022723"/>
    </source>
</evidence>
<evidence type="ECO:0000256" key="5">
    <source>
        <dbReference type="ARBA" id="ARBA00023004"/>
    </source>
</evidence>
<feature type="binding site" evidence="7">
    <location>
        <position position="355"/>
    </location>
    <ligand>
        <name>Fe cation</name>
        <dbReference type="ChEBI" id="CHEBI:24875"/>
    </ligand>
</feature>
<comment type="cofactor">
    <cofactor evidence="1 7">
        <name>Fe(2+)</name>
        <dbReference type="ChEBI" id="CHEBI:29033"/>
    </cofactor>
</comment>
<dbReference type="InterPro" id="IPR045865">
    <property type="entry name" value="ACT-like_dom_sf"/>
</dbReference>
<accession>A0A430QIQ7</accession>
<dbReference type="InterPro" id="IPR036329">
    <property type="entry name" value="Aro-AA_hydroxylase_C_sf"/>
</dbReference>
<comment type="caution">
    <text evidence="10">The sequence shown here is derived from an EMBL/GenBank/DDBJ whole genome shotgun (WGS) entry which is preliminary data.</text>
</comment>
<keyword evidence="4" id="KW-0560">Oxidoreductase</keyword>
<dbReference type="GO" id="GO:0005506">
    <property type="term" value="F:iron ion binding"/>
    <property type="evidence" value="ECO:0007669"/>
    <property type="project" value="InterPro"/>
</dbReference>
<evidence type="ECO:0000256" key="4">
    <source>
        <dbReference type="ARBA" id="ARBA00023002"/>
    </source>
</evidence>
<feature type="binding site" evidence="7">
    <location>
        <position position="350"/>
    </location>
    <ligand>
        <name>Fe cation</name>
        <dbReference type="ChEBI" id="CHEBI:24875"/>
    </ligand>
</feature>
<dbReference type="InterPro" id="IPR036951">
    <property type="entry name" value="ArAA_hydroxylase_sf"/>
</dbReference>
<evidence type="ECO:0000313" key="10">
    <source>
        <dbReference type="EMBL" id="RTG87564.1"/>
    </source>
</evidence>
<dbReference type="SUPFAM" id="SSF56534">
    <property type="entry name" value="Aromatic aminoacid monoxygenases, catalytic and oligomerization domains"/>
    <property type="match status" value="1"/>
</dbReference>
<keyword evidence="5 7" id="KW-0408">Iron</keyword>
<dbReference type="SUPFAM" id="SSF55021">
    <property type="entry name" value="ACT-like"/>
    <property type="match status" value="1"/>
</dbReference>
<dbReference type="GO" id="GO:0043005">
    <property type="term" value="C:neuron projection"/>
    <property type="evidence" value="ECO:0007669"/>
    <property type="project" value="TreeGrafter"/>
</dbReference>
<organism evidence="10 11">
    <name type="scientific">Schistosoma bovis</name>
    <name type="common">Blood fluke</name>
    <dbReference type="NCBI Taxonomy" id="6184"/>
    <lineage>
        <taxon>Eukaryota</taxon>
        <taxon>Metazoa</taxon>
        <taxon>Spiralia</taxon>
        <taxon>Lophotrochozoa</taxon>
        <taxon>Platyhelminthes</taxon>
        <taxon>Trematoda</taxon>
        <taxon>Digenea</taxon>
        <taxon>Strigeidida</taxon>
        <taxon>Schistosomatoidea</taxon>
        <taxon>Schistosomatidae</taxon>
        <taxon>Schistosoma</taxon>
    </lineage>
</organism>
<dbReference type="Gene3D" id="1.10.800.10">
    <property type="entry name" value="Aromatic amino acid hydroxylase"/>
    <property type="match status" value="1"/>
</dbReference>
<protein>
    <submittedName>
        <fullName evidence="10">Tryptophan 5-monooxygenase</fullName>
    </submittedName>
</protein>
<keyword evidence="3 7" id="KW-0479">Metal-binding</keyword>
<dbReference type="PANTHER" id="PTHR11473">
    <property type="entry name" value="AROMATIC AMINO ACID HYDROXYLASE"/>
    <property type="match status" value="1"/>
</dbReference>
<dbReference type="InterPro" id="IPR001273">
    <property type="entry name" value="ArAA_hydroxylase"/>
</dbReference>
<dbReference type="Pfam" id="PF00351">
    <property type="entry name" value="Biopterin_H"/>
    <property type="match status" value="2"/>
</dbReference>
<dbReference type="EMBL" id="QMKO01001665">
    <property type="protein sequence ID" value="RTG87564.1"/>
    <property type="molecule type" value="Genomic_DNA"/>
</dbReference>
<reference evidence="10 11" key="1">
    <citation type="journal article" date="2019" name="PLoS Pathog.">
        <title>Genome sequence of the bovine parasite Schistosoma bovis Tanzania.</title>
        <authorList>
            <person name="Oey H."/>
            <person name="Zakrzewski M."/>
            <person name="Gobert G."/>
            <person name="Gravermann K."/>
            <person name="Stoye J."/>
            <person name="Jones M."/>
            <person name="Mcmanus D."/>
            <person name="Krause L."/>
        </authorList>
    </citation>
    <scope>NUCLEOTIDE SEQUENCE [LARGE SCALE GENOMIC DNA]</scope>
    <source>
        <strain evidence="10 11">TAN1997</strain>
    </source>
</reference>
<evidence type="ECO:0000256" key="6">
    <source>
        <dbReference type="ARBA" id="ARBA00023033"/>
    </source>
</evidence>
<comment type="similarity">
    <text evidence="2">Belongs to the biopterin-dependent aromatic amino acid hydroxylase family.</text>
</comment>